<proteinExistence type="predicted"/>
<evidence type="ECO:0000313" key="1">
    <source>
        <dbReference type="EMBL" id="RMU63542.1"/>
    </source>
</evidence>
<organism evidence="1 2">
    <name type="scientific">Pseudomonas syringae pv. avii</name>
    <dbReference type="NCBI Taxonomy" id="663959"/>
    <lineage>
        <taxon>Bacteria</taxon>
        <taxon>Pseudomonadati</taxon>
        <taxon>Pseudomonadota</taxon>
        <taxon>Gammaproteobacteria</taxon>
        <taxon>Pseudomonadales</taxon>
        <taxon>Pseudomonadaceae</taxon>
        <taxon>Pseudomonas</taxon>
        <taxon>Pseudomonas syringae</taxon>
    </lineage>
</organism>
<evidence type="ECO:0008006" key="3">
    <source>
        <dbReference type="Google" id="ProtNLM"/>
    </source>
</evidence>
<sequence length="102" mass="10913">MVYDTEETLTVSEGVEMLKPGGAFLDLNPGPGKFMRALFDRRLKPIIGSPRVEILDKLADAASKGTFKTPVGEVVPLSGAIKLITELEKGRKLGGKGVIAME</sequence>
<dbReference type="EMBL" id="RBUA01000273">
    <property type="protein sequence ID" value="RMU63542.1"/>
    <property type="molecule type" value="Genomic_DNA"/>
</dbReference>
<accession>A0A3M5VYY0</accession>
<protein>
    <recommendedName>
        <fullName evidence="3">Alcohol dehydrogenase-like C-terminal domain-containing protein</fullName>
    </recommendedName>
</protein>
<dbReference type="Gene3D" id="3.90.180.10">
    <property type="entry name" value="Medium-chain alcohol dehydrogenases, catalytic domain"/>
    <property type="match status" value="1"/>
</dbReference>
<evidence type="ECO:0000313" key="2">
    <source>
        <dbReference type="Proteomes" id="UP000280395"/>
    </source>
</evidence>
<dbReference type="Proteomes" id="UP000280395">
    <property type="component" value="Unassembled WGS sequence"/>
</dbReference>
<dbReference type="Gene3D" id="3.40.50.720">
    <property type="entry name" value="NAD(P)-binding Rossmann-like Domain"/>
    <property type="match status" value="1"/>
</dbReference>
<name>A0A3M5VYY0_PSESX</name>
<dbReference type="AlphaFoldDB" id="A0A3M5VYY0"/>
<gene>
    <name evidence="1" type="ORF">ALP29_200001</name>
</gene>
<comment type="caution">
    <text evidence="1">The sequence shown here is derived from an EMBL/GenBank/DDBJ whole genome shotgun (WGS) entry which is preliminary data.</text>
</comment>
<reference evidence="1 2" key="1">
    <citation type="submission" date="2018-08" db="EMBL/GenBank/DDBJ databases">
        <title>Recombination of ecologically and evolutionarily significant loci maintains genetic cohesion in the Pseudomonas syringae species complex.</title>
        <authorList>
            <person name="Dillon M."/>
            <person name="Thakur S."/>
            <person name="Almeida R.N.D."/>
            <person name="Weir B.S."/>
            <person name="Guttman D.S."/>
        </authorList>
    </citation>
    <scope>NUCLEOTIDE SEQUENCE [LARGE SCALE GENOMIC DNA]</scope>
    <source>
        <strain evidence="1 2">ICMP 14479</strain>
    </source>
</reference>